<feature type="region of interest" description="Disordered" evidence="8">
    <location>
        <begin position="1"/>
        <end position="20"/>
    </location>
</feature>
<evidence type="ECO:0000256" key="8">
    <source>
        <dbReference type="SAM" id="MobiDB-lite"/>
    </source>
</evidence>
<evidence type="ECO:0000256" key="3">
    <source>
        <dbReference type="ARBA" id="ARBA00022723"/>
    </source>
</evidence>
<sequence>MTTTPLQLDSTGTRLQRQTDELRGHEAVRVALRDGVTAWAVTDGTLVKRLLTDPRVSRDARRHWHGFDEKAPPSWLVPWTSPSMFNAYGADHTRLRRMIAKAFTVRTIEAMRPAVETIVEGRLRALAETPPGDVVDLRRVFSYRIPITVICDLFGVPEDRRATMSRVFDASNDTSLTTEEANANSAEMIDEILALLDRKRTEPGDDLLTRLLGIHDEDGEALTADELVATFILIVGAGSETAVSLIDHAAVNLLTHPEALATVRRDPSRWNDVIDETLRLDSPVGYLPLRYAVEDITLPGGTVIGAGEPLIIGFLAHGRDPAVHADPGSWNLDRADTEHLAFGHGVHFCIGAPLARLEASIALSGLFSRFPGLRLAVEAGELRKLPSFISNDYAAVPVRLGGEA</sequence>
<dbReference type="GO" id="GO:0020037">
    <property type="term" value="F:heme binding"/>
    <property type="evidence" value="ECO:0007669"/>
    <property type="project" value="InterPro"/>
</dbReference>
<dbReference type="CDD" id="cd11029">
    <property type="entry name" value="CYP107-like"/>
    <property type="match status" value="1"/>
</dbReference>
<dbReference type="RefSeq" id="WP_184788483.1">
    <property type="nucleotide sequence ID" value="NZ_BONT01000083.1"/>
</dbReference>
<dbReference type="Proteomes" id="UP000548476">
    <property type="component" value="Unassembled WGS sequence"/>
</dbReference>
<dbReference type="PRINTS" id="PR00385">
    <property type="entry name" value="P450"/>
</dbReference>
<dbReference type="GO" id="GO:0005506">
    <property type="term" value="F:iron ion binding"/>
    <property type="evidence" value="ECO:0007669"/>
    <property type="project" value="InterPro"/>
</dbReference>
<name>A0A841FIK7_9ACTN</name>
<dbReference type="EMBL" id="JACHGT010000007">
    <property type="protein sequence ID" value="MBB6035605.1"/>
    <property type="molecule type" value="Genomic_DNA"/>
</dbReference>
<dbReference type="Pfam" id="PF00067">
    <property type="entry name" value="p450"/>
    <property type="match status" value="1"/>
</dbReference>
<dbReference type="AlphaFoldDB" id="A0A841FIK7"/>
<keyword evidence="6 7" id="KW-0503">Monooxygenase</keyword>
<accession>A0A841FIK7</accession>
<organism evidence="9 10">
    <name type="scientific">Phytomonospora endophytica</name>
    <dbReference type="NCBI Taxonomy" id="714109"/>
    <lineage>
        <taxon>Bacteria</taxon>
        <taxon>Bacillati</taxon>
        <taxon>Actinomycetota</taxon>
        <taxon>Actinomycetes</taxon>
        <taxon>Micromonosporales</taxon>
        <taxon>Micromonosporaceae</taxon>
        <taxon>Phytomonospora</taxon>
    </lineage>
</organism>
<dbReference type="GO" id="GO:0004497">
    <property type="term" value="F:monooxygenase activity"/>
    <property type="evidence" value="ECO:0007669"/>
    <property type="project" value="UniProtKB-KW"/>
</dbReference>
<evidence type="ECO:0000256" key="5">
    <source>
        <dbReference type="ARBA" id="ARBA00023004"/>
    </source>
</evidence>
<proteinExistence type="inferred from homology"/>
<dbReference type="PANTHER" id="PTHR46696">
    <property type="entry name" value="P450, PUTATIVE (EUROFUNG)-RELATED"/>
    <property type="match status" value="1"/>
</dbReference>
<keyword evidence="10" id="KW-1185">Reference proteome</keyword>
<dbReference type="SUPFAM" id="SSF48264">
    <property type="entry name" value="Cytochrome P450"/>
    <property type="match status" value="1"/>
</dbReference>
<dbReference type="PROSITE" id="PS00086">
    <property type="entry name" value="CYTOCHROME_P450"/>
    <property type="match status" value="1"/>
</dbReference>
<comment type="similarity">
    <text evidence="1 7">Belongs to the cytochrome P450 family.</text>
</comment>
<dbReference type="Gene3D" id="1.10.630.10">
    <property type="entry name" value="Cytochrome P450"/>
    <property type="match status" value="1"/>
</dbReference>
<protein>
    <submittedName>
        <fullName evidence="9">Cytochrome P450</fullName>
    </submittedName>
</protein>
<evidence type="ECO:0000313" key="10">
    <source>
        <dbReference type="Proteomes" id="UP000548476"/>
    </source>
</evidence>
<evidence type="ECO:0000256" key="7">
    <source>
        <dbReference type="RuleBase" id="RU000461"/>
    </source>
</evidence>
<dbReference type="GO" id="GO:0017000">
    <property type="term" value="P:antibiotic biosynthetic process"/>
    <property type="evidence" value="ECO:0007669"/>
    <property type="project" value="UniProtKB-ARBA"/>
</dbReference>
<keyword evidence="5 7" id="KW-0408">Iron</keyword>
<dbReference type="InterPro" id="IPR017972">
    <property type="entry name" value="Cyt_P450_CS"/>
</dbReference>
<keyword evidence="4 7" id="KW-0560">Oxidoreductase</keyword>
<feature type="compositionally biased region" description="Polar residues" evidence="8">
    <location>
        <begin position="1"/>
        <end position="16"/>
    </location>
</feature>
<gene>
    <name evidence="9" type="ORF">HNR73_003469</name>
</gene>
<keyword evidence="3 7" id="KW-0479">Metal-binding</keyword>
<evidence type="ECO:0000256" key="4">
    <source>
        <dbReference type="ARBA" id="ARBA00023002"/>
    </source>
</evidence>
<comment type="caution">
    <text evidence="9">The sequence shown here is derived from an EMBL/GenBank/DDBJ whole genome shotgun (WGS) entry which is preliminary data.</text>
</comment>
<dbReference type="InterPro" id="IPR036396">
    <property type="entry name" value="Cyt_P450_sf"/>
</dbReference>
<evidence type="ECO:0000313" key="9">
    <source>
        <dbReference type="EMBL" id="MBB6035605.1"/>
    </source>
</evidence>
<dbReference type="PRINTS" id="PR00359">
    <property type="entry name" value="BP450"/>
</dbReference>
<dbReference type="FunFam" id="1.10.630.10:FF:000018">
    <property type="entry name" value="Cytochrome P450 monooxygenase"/>
    <property type="match status" value="1"/>
</dbReference>
<keyword evidence="2 7" id="KW-0349">Heme</keyword>
<dbReference type="InterPro" id="IPR001128">
    <property type="entry name" value="Cyt_P450"/>
</dbReference>
<evidence type="ECO:0000256" key="1">
    <source>
        <dbReference type="ARBA" id="ARBA00010617"/>
    </source>
</evidence>
<reference evidence="9 10" key="1">
    <citation type="submission" date="2020-08" db="EMBL/GenBank/DDBJ databases">
        <title>Genomic Encyclopedia of Type Strains, Phase IV (KMG-IV): sequencing the most valuable type-strain genomes for metagenomic binning, comparative biology and taxonomic classification.</title>
        <authorList>
            <person name="Goeker M."/>
        </authorList>
    </citation>
    <scope>NUCLEOTIDE SEQUENCE [LARGE SCALE GENOMIC DNA]</scope>
    <source>
        <strain evidence="9 10">YIM 65646</strain>
    </source>
</reference>
<dbReference type="PANTHER" id="PTHR46696:SF1">
    <property type="entry name" value="CYTOCHROME P450 YJIB-RELATED"/>
    <property type="match status" value="1"/>
</dbReference>
<evidence type="ECO:0000256" key="6">
    <source>
        <dbReference type="ARBA" id="ARBA00023033"/>
    </source>
</evidence>
<dbReference type="GO" id="GO:0016705">
    <property type="term" value="F:oxidoreductase activity, acting on paired donors, with incorporation or reduction of molecular oxygen"/>
    <property type="evidence" value="ECO:0007669"/>
    <property type="project" value="InterPro"/>
</dbReference>
<evidence type="ECO:0000256" key="2">
    <source>
        <dbReference type="ARBA" id="ARBA00022617"/>
    </source>
</evidence>
<dbReference type="InterPro" id="IPR002397">
    <property type="entry name" value="Cyt_P450_B"/>
</dbReference>